<reference evidence="12" key="1">
    <citation type="submission" date="2021-01" db="EMBL/GenBank/DDBJ databases">
        <authorList>
            <person name="Bezrukov I."/>
        </authorList>
    </citation>
    <scope>NUCLEOTIDE SEQUENCE</scope>
</reference>
<evidence type="ECO:0000256" key="10">
    <source>
        <dbReference type="SAM" id="MobiDB-lite"/>
    </source>
</evidence>
<evidence type="ECO:0000256" key="4">
    <source>
        <dbReference type="ARBA" id="ARBA00022821"/>
    </source>
</evidence>
<feature type="transmembrane region" description="Helical" evidence="11">
    <location>
        <begin position="315"/>
        <end position="338"/>
    </location>
</feature>
<feature type="transmembrane region" description="Helical" evidence="11">
    <location>
        <begin position="358"/>
        <end position="379"/>
    </location>
</feature>
<evidence type="ECO:0000256" key="7">
    <source>
        <dbReference type="ARBA" id="ARBA00023136"/>
    </source>
</evidence>
<feature type="region of interest" description="Disordered" evidence="10">
    <location>
        <begin position="413"/>
        <end position="466"/>
    </location>
</feature>
<keyword evidence="5 9" id="KW-0112">Calmodulin-binding</keyword>
<dbReference type="GO" id="GO:0016020">
    <property type="term" value="C:membrane"/>
    <property type="evidence" value="ECO:0007669"/>
    <property type="project" value="UniProtKB-SubCell"/>
</dbReference>
<comment type="domain">
    <text evidence="9">The C-terminus contains a calmodulin-binding domain, which binds calmodulin in a calcium-dependent fashion.</text>
</comment>
<proteinExistence type="inferred from homology"/>
<comment type="function">
    <text evidence="9">May be involved in modulation of pathogen defense and leaf cell death.</text>
</comment>
<dbReference type="AlphaFoldDB" id="A0A8S2ABS9"/>
<dbReference type="InterPro" id="IPR004326">
    <property type="entry name" value="Mlo"/>
</dbReference>
<evidence type="ECO:0000256" key="3">
    <source>
        <dbReference type="ARBA" id="ARBA00022692"/>
    </source>
</evidence>
<accession>A0A8S2ABS9</accession>
<comment type="subcellular location">
    <subcellularLocation>
        <location evidence="1 9">Membrane</location>
        <topology evidence="1 9">Multi-pass membrane protein</topology>
    </subcellularLocation>
</comment>
<keyword evidence="7 9" id="KW-0472">Membrane</keyword>
<protein>
    <recommendedName>
        <fullName evidence="9">MLO-like protein</fullName>
    </recommendedName>
</protein>
<feature type="compositionally biased region" description="Polar residues" evidence="10">
    <location>
        <begin position="434"/>
        <end position="455"/>
    </location>
</feature>
<name>A0A8S2ABS9_ARAAE</name>
<evidence type="ECO:0000256" key="6">
    <source>
        <dbReference type="ARBA" id="ARBA00022989"/>
    </source>
</evidence>
<dbReference type="PANTHER" id="PTHR31942:SF74">
    <property type="entry name" value="MLO-LIKE PROTEIN 15"/>
    <property type="match status" value="1"/>
</dbReference>
<keyword evidence="4 9" id="KW-0611">Plant defense</keyword>
<evidence type="ECO:0000256" key="11">
    <source>
        <dbReference type="SAM" id="Phobius"/>
    </source>
</evidence>
<evidence type="ECO:0000313" key="12">
    <source>
        <dbReference type="EMBL" id="CAE6048532.1"/>
    </source>
</evidence>
<sequence>MAGGGTTLEYTPTWVVALVCSVIVSISFAVERLLHRAGKHFRKNDQKQLFGALQKVKEELMLLGFISLLLSVSQSKIAKICIPKDLSEKFLPCNKPKEDKSLKDTTHFQFSFTGRHLLAEDSATGEYCSQKIMQWRKWEDQVLEEDNNTDKVIQKKFTHVREHEFIRGRFLGVGKADACFGWLQSFMKQFLASVNKSDYITMRLGFVTTHCKTNPKFNFHKYLMRALNSDFKKVVGISWYLWVFVVLFLLLNIAAWHIYFWLAFIPLILLLAVGTKLEHIITDLAHEVAEKHIAVEGDLVVRPSDDLFWFQSPRLVLFLIHFILFQNSFELAYFFFILVTYGWDSCIMEHVKFIIPRLIIGVLVQLLCSYSTLPLYALVTQMGSSFKGAIFNEQTQQQLVGWAKMAKKGVKKGTTQAAGTSHGGSPNPLAATPSPRSVQLQSLLGKGSSQQNQHLGETPEIVEEKD</sequence>
<evidence type="ECO:0000313" key="13">
    <source>
        <dbReference type="Proteomes" id="UP000682877"/>
    </source>
</evidence>
<keyword evidence="8 9" id="KW-0568">Pathogenesis-related protein</keyword>
<dbReference type="PANTHER" id="PTHR31942">
    <property type="entry name" value="MLO-LIKE PROTEIN 1"/>
    <property type="match status" value="1"/>
</dbReference>
<gene>
    <name evidence="9" type="primary">MLO</name>
    <name evidence="12" type="ORF">AARE701A_LOCUS11364</name>
</gene>
<evidence type="ECO:0000256" key="9">
    <source>
        <dbReference type="RuleBase" id="RU280816"/>
    </source>
</evidence>
<evidence type="ECO:0000256" key="1">
    <source>
        <dbReference type="ARBA" id="ARBA00004141"/>
    </source>
</evidence>
<keyword evidence="6 9" id="KW-1133">Transmembrane helix</keyword>
<comment type="similarity">
    <text evidence="2 9">Belongs to the MLO family.</text>
</comment>
<evidence type="ECO:0000256" key="8">
    <source>
        <dbReference type="ARBA" id="ARBA00023265"/>
    </source>
</evidence>
<organism evidence="12 13">
    <name type="scientific">Arabidopsis arenosa</name>
    <name type="common">Sand rock-cress</name>
    <name type="synonym">Cardaminopsis arenosa</name>
    <dbReference type="NCBI Taxonomy" id="38785"/>
    <lineage>
        <taxon>Eukaryota</taxon>
        <taxon>Viridiplantae</taxon>
        <taxon>Streptophyta</taxon>
        <taxon>Embryophyta</taxon>
        <taxon>Tracheophyta</taxon>
        <taxon>Spermatophyta</taxon>
        <taxon>Magnoliopsida</taxon>
        <taxon>eudicotyledons</taxon>
        <taxon>Gunneridae</taxon>
        <taxon>Pentapetalae</taxon>
        <taxon>rosids</taxon>
        <taxon>malvids</taxon>
        <taxon>Brassicales</taxon>
        <taxon>Brassicaceae</taxon>
        <taxon>Camelineae</taxon>
        <taxon>Arabidopsis</taxon>
    </lineage>
</organism>
<dbReference type="EMBL" id="LR999454">
    <property type="protein sequence ID" value="CAE6048532.1"/>
    <property type="molecule type" value="Genomic_DNA"/>
</dbReference>
<keyword evidence="3 9" id="KW-0812">Transmembrane</keyword>
<dbReference type="Proteomes" id="UP000682877">
    <property type="component" value="Chromosome 4"/>
</dbReference>
<feature type="transmembrane region" description="Helical" evidence="11">
    <location>
        <begin position="234"/>
        <end position="253"/>
    </location>
</feature>
<evidence type="ECO:0000256" key="5">
    <source>
        <dbReference type="ARBA" id="ARBA00022860"/>
    </source>
</evidence>
<dbReference type="Pfam" id="PF03094">
    <property type="entry name" value="Mlo"/>
    <property type="match status" value="2"/>
</dbReference>
<dbReference type="GO" id="GO:0005516">
    <property type="term" value="F:calmodulin binding"/>
    <property type="evidence" value="ECO:0007669"/>
    <property type="project" value="UniProtKB-KW"/>
</dbReference>
<dbReference type="GO" id="GO:0006952">
    <property type="term" value="P:defense response"/>
    <property type="evidence" value="ECO:0007669"/>
    <property type="project" value="UniProtKB-KW"/>
</dbReference>
<keyword evidence="13" id="KW-1185">Reference proteome</keyword>
<evidence type="ECO:0000256" key="2">
    <source>
        <dbReference type="ARBA" id="ARBA00006574"/>
    </source>
</evidence>
<feature type="transmembrane region" description="Helical" evidence="11">
    <location>
        <begin position="12"/>
        <end position="34"/>
    </location>
</feature>